<dbReference type="Gene3D" id="2.160.20.10">
    <property type="entry name" value="Single-stranded right-handed beta-helix, Pectin lyase-like"/>
    <property type="match status" value="1"/>
</dbReference>
<dbReference type="InterPro" id="IPR012334">
    <property type="entry name" value="Pectin_lyas_fold"/>
</dbReference>
<dbReference type="EMBL" id="JRJU01000011">
    <property type="protein sequence ID" value="KHF40237.1"/>
    <property type="molecule type" value="Genomic_DNA"/>
</dbReference>
<comment type="caution">
    <text evidence="5">The sequence shown here is derived from an EMBL/GenBank/DDBJ whole genome shotgun (WGS) entry which is preliminary data.</text>
</comment>
<evidence type="ECO:0000256" key="2">
    <source>
        <dbReference type="ARBA" id="ARBA00022801"/>
    </source>
</evidence>
<comment type="similarity">
    <text evidence="1 4">Belongs to the glycosyl hydrolase 28 family.</text>
</comment>
<evidence type="ECO:0000256" key="4">
    <source>
        <dbReference type="RuleBase" id="RU361169"/>
    </source>
</evidence>
<dbReference type="GO" id="GO:0005975">
    <property type="term" value="P:carbohydrate metabolic process"/>
    <property type="evidence" value="ECO:0007669"/>
    <property type="project" value="InterPro"/>
</dbReference>
<evidence type="ECO:0000313" key="6">
    <source>
        <dbReference type="Proteomes" id="UP000030832"/>
    </source>
</evidence>
<dbReference type="InterPro" id="IPR000743">
    <property type="entry name" value="Glyco_hydro_28"/>
</dbReference>
<keyword evidence="2 4" id="KW-0378">Hydrolase</keyword>
<keyword evidence="3 4" id="KW-0326">Glycosidase</keyword>
<keyword evidence="6" id="KW-1185">Reference proteome</keyword>
<evidence type="ECO:0000256" key="1">
    <source>
        <dbReference type="ARBA" id="ARBA00008834"/>
    </source>
</evidence>
<evidence type="ECO:0000313" key="5">
    <source>
        <dbReference type="EMBL" id="KHF40237.1"/>
    </source>
</evidence>
<dbReference type="Proteomes" id="UP000030832">
    <property type="component" value="Unassembled WGS sequence"/>
</dbReference>
<dbReference type="InterPro" id="IPR011050">
    <property type="entry name" value="Pectin_lyase_fold/virulence"/>
</dbReference>
<proteinExistence type="inferred from homology"/>
<evidence type="ECO:0000256" key="3">
    <source>
        <dbReference type="ARBA" id="ARBA00023295"/>
    </source>
</evidence>
<organism evidence="5 6">
    <name type="scientific">Halalkalibacter okhensis</name>
    <dbReference type="NCBI Taxonomy" id="333138"/>
    <lineage>
        <taxon>Bacteria</taxon>
        <taxon>Bacillati</taxon>
        <taxon>Bacillota</taxon>
        <taxon>Bacilli</taxon>
        <taxon>Bacillales</taxon>
        <taxon>Bacillaceae</taxon>
        <taxon>Halalkalibacter</taxon>
    </lineage>
</organism>
<dbReference type="AlphaFoldDB" id="A0A0B0IH85"/>
<reference evidence="5 6" key="1">
    <citation type="submission" date="2014-09" db="EMBL/GenBank/DDBJ databases">
        <title>Genome sequencing and annotation of Bacillus Okhensis strain Kh10-101T.</title>
        <authorList>
            <person name="Prakash J.S."/>
        </authorList>
    </citation>
    <scope>NUCLEOTIDE SEQUENCE [LARGE SCALE GENOMIC DNA]</scope>
    <source>
        <strain evidence="6">Kh10-101T</strain>
    </source>
</reference>
<gene>
    <name evidence="5" type="ORF">LQ50_10880</name>
</gene>
<dbReference type="Pfam" id="PF00295">
    <property type="entry name" value="Glyco_hydro_28"/>
    <property type="match status" value="1"/>
</dbReference>
<dbReference type="PROSITE" id="PS00502">
    <property type="entry name" value="POLYGALACTURONASE"/>
    <property type="match status" value="1"/>
</dbReference>
<dbReference type="SMART" id="SM00710">
    <property type="entry name" value="PbH1"/>
    <property type="match status" value="5"/>
</dbReference>
<dbReference type="SUPFAM" id="SSF51126">
    <property type="entry name" value="Pectin lyase-like"/>
    <property type="match status" value="1"/>
</dbReference>
<name>A0A0B0IH85_9BACI</name>
<dbReference type="PANTHER" id="PTHR31339">
    <property type="entry name" value="PECTIN LYASE-RELATED"/>
    <property type="match status" value="1"/>
</dbReference>
<dbReference type="InterPro" id="IPR051801">
    <property type="entry name" value="GH28_Enzymes"/>
</dbReference>
<sequence>MSSTISKLDITMPIIPNEIFTITDYGAVGDGVVDNTESIAQTINACKNAGGGKVIIPAGVWLTGPIQLISHLNLHIEAGAILLFKKDFNSYPLILSSFEGEETVRCQSPIDGEYIHDIAITGKGVIDGSGGAWRPVKKFKMTDVQWRKLIESGGIVDEESEIWWPSTQALEGQSLIQELQNSGSKRINDYKPIRDYLRPNLVSLRNCESILIDGPTFQHSPAWCLHPWICEHITIKNITVRNPWYSQNGDGLDIESCRYGLVENCVFDVGDDAICIKSGKDEAGRELGKICRDILIRGCQVYSGHGGFVIGSEMSGGVKNITVRDCSFFGTDVGLRFKSKRGRGGVVENISIENIRMTNISGEAIVFHMYYEHEGDEESFKEDKVSIETPVFRDIAMKNITCMGAQQAIVLKGLPELPLANLLFEDVSIVSKFGVFGSECEDVQFTNITLNVEEGALFNLINIVNANLSNLQSKSKSNKDIHVKVSGEKTKNVRCLLQNKEKVVQISEEVDQTQVIF</sequence>
<dbReference type="RefSeq" id="WP_034628812.1">
    <property type="nucleotide sequence ID" value="NZ_JRJU01000011.1"/>
</dbReference>
<accession>A0A0B0IH85</accession>
<protein>
    <submittedName>
        <fullName evidence="5">Glycoside hydrolase</fullName>
    </submittedName>
</protein>
<dbReference type="eggNOG" id="COG5434">
    <property type="taxonomic scope" value="Bacteria"/>
</dbReference>
<dbReference type="InterPro" id="IPR006626">
    <property type="entry name" value="PbH1"/>
</dbReference>
<dbReference type="OrthoDB" id="9795222at2"/>
<dbReference type="STRING" id="333138.LQ50_10880"/>
<dbReference type="GO" id="GO:0004650">
    <property type="term" value="F:polygalacturonase activity"/>
    <property type="evidence" value="ECO:0007669"/>
    <property type="project" value="InterPro"/>
</dbReference>
<dbReference type="PANTHER" id="PTHR31339:SF9">
    <property type="entry name" value="PLASMIN AND FIBRONECTIN-BINDING PROTEIN A"/>
    <property type="match status" value="1"/>
</dbReference>